<keyword evidence="6" id="KW-0472">Membrane</keyword>
<keyword evidence="5 8" id="KW-0732">Signal</keyword>
<dbReference type="SMART" id="SM00710">
    <property type="entry name" value="PbH1"/>
    <property type="match status" value="4"/>
</dbReference>
<dbReference type="InterPro" id="IPR006626">
    <property type="entry name" value="PbH1"/>
</dbReference>
<sequence>MIWWIFIASWFSHGSSINVSISQQSGENNVTCFNPNGSLPCKTINYALRILSNVTFDRETTFVFSLLDEVLFLHSQISIFQPRKIREIYLTSAHESKRTVLRSSSESSGFVLGRKEARRSVSTYNIHVSNIEFELFSKKSAAVVMVWRADNVSFTNCVFRNNKRSGINAFDSGVKIIRCLFVNNSANSEDAAVMVGNSSVAGGAGFVFFELSGLRVIVKNSNFSHNAAVYNNSENFIAPRSLSVLPRLNLLGGGLLVAFLNDSKSNTAIVEDSVFEKNQATFGGGLLHCSCHSSSGNSLKVQRSIFAGNLAAQGGGGLSTSVWDFGTTNTRIENCVIRDNWSRRGGGMNVFIMNYYSSDLQSGISFVNLTLDGNKGRASAAIRLDTALPMSSPVNLKPEFIDCTIKNHGANYRTYTAPFTSQRVDVRFKGRNAFTQNHGAGAVEYHAGVIHVEGSLNFIGNSGSQGGAVFLRSSQITLYPGSELRFEKNFASGNGGAILVWTREMYEFIRPGNPDCFVVYSKDRTPPSQWKAKVSFIGNSAKVKGAAVDISSLDACLWYEKYPFYSVEKALRWNNTFVYNGNFIHPSKDFKPLSGPDYDIATDTHHFKDEDHDDKNIKLSPGERIMLDIEGYDELNHSVFALAVFSQRGISGGSSPLHLNNAMRLLSPVESAKVPFSYHVANDTLYNEVKNGSVYRFQLEDVRSTLKNRYLFNVTAIPCRPGFKFKNTRCVCDKNIEGVLWCSSDGRTVYLQEGYWGGNIDGRLVTYFCPSHYCKCERNGDLPGCVFNAGREDDQCAHNRTGVLCGKCMKGLSVGLRLVKQQIHLNQ</sequence>
<dbReference type="EMBL" id="JARQWQ010000068">
    <property type="protein sequence ID" value="KAK2554608.1"/>
    <property type="molecule type" value="Genomic_DNA"/>
</dbReference>
<dbReference type="AlphaFoldDB" id="A0AAD9Q4Q5"/>
<accession>A0AAD9Q4Q5</accession>
<gene>
    <name evidence="9" type="ORF">P5673_023838</name>
</gene>
<dbReference type="Proteomes" id="UP001249851">
    <property type="component" value="Unassembled WGS sequence"/>
</dbReference>
<organism evidence="9 10">
    <name type="scientific">Acropora cervicornis</name>
    <name type="common">Staghorn coral</name>
    <dbReference type="NCBI Taxonomy" id="6130"/>
    <lineage>
        <taxon>Eukaryota</taxon>
        <taxon>Metazoa</taxon>
        <taxon>Cnidaria</taxon>
        <taxon>Anthozoa</taxon>
        <taxon>Hexacorallia</taxon>
        <taxon>Scleractinia</taxon>
        <taxon>Astrocoeniina</taxon>
        <taxon>Acroporidae</taxon>
        <taxon>Acropora</taxon>
    </lineage>
</organism>
<comment type="subcellular location">
    <subcellularLocation>
        <location evidence="1">Cell envelope</location>
    </subcellularLocation>
    <subcellularLocation>
        <location evidence="2">Cell outer membrane</location>
    </subcellularLocation>
    <subcellularLocation>
        <location evidence="3">Secreted</location>
    </subcellularLocation>
</comment>
<evidence type="ECO:0000256" key="8">
    <source>
        <dbReference type="SAM" id="SignalP"/>
    </source>
</evidence>
<dbReference type="Pfam" id="PF02415">
    <property type="entry name" value="Chlam_PMP"/>
    <property type="match status" value="1"/>
</dbReference>
<keyword evidence="10" id="KW-1185">Reference proteome</keyword>
<reference evidence="9" key="1">
    <citation type="journal article" date="2023" name="G3 (Bethesda)">
        <title>Whole genome assembly and annotation of the endangered Caribbean coral Acropora cervicornis.</title>
        <authorList>
            <person name="Selwyn J.D."/>
            <person name="Vollmer S.V."/>
        </authorList>
    </citation>
    <scope>NUCLEOTIDE SEQUENCE</scope>
    <source>
        <strain evidence="9">K2</strain>
    </source>
</reference>
<proteinExistence type="predicted"/>
<keyword evidence="4" id="KW-0964">Secreted</keyword>
<protein>
    <recommendedName>
        <fullName evidence="11">Right handed beta helix domain-containing protein</fullName>
    </recommendedName>
</protein>
<name>A0AAD9Q4Q5_ACRCE</name>
<evidence type="ECO:0008006" key="11">
    <source>
        <dbReference type="Google" id="ProtNLM"/>
    </source>
</evidence>
<feature type="signal peptide" evidence="8">
    <location>
        <begin position="1"/>
        <end position="16"/>
    </location>
</feature>
<evidence type="ECO:0000313" key="10">
    <source>
        <dbReference type="Proteomes" id="UP001249851"/>
    </source>
</evidence>
<evidence type="ECO:0000256" key="3">
    <source>
        <dbReference type="ARBA" id="ARBA00004613"/>
    </source>
</evidence>
<evidence type="ECO:0000256" key="5">
    <source>
        <dbReference type="ARBA" id="ARBA00022729"/>
    </source>
</evidence>
<evidence type="ECO:0000256" key="6">
    <source>
        <dbReference type="ARBA" id="ARBA00023136"/>
    </source>
</evidence>
<evidence type="ECO:0000256" key="4">
    <source>
        <dbReference type="ARBA" id="ARBA00022525"/>
    </source>
</evidence>
<keyword evidence="7" id="KW-0998">Cell outer membrane</keyword>
<evidence type="ECO:0000256" key="7">
    <source>
        <dbReference type="ARBA" id="ARBA00023237"/>
    </source>
</evidence>
<dbReference type="InterPro" id="IPR011050">
    <property type="entry name" value="Pectin_lyase_fold/virulence"/>
</dbReference>
<dbReference type="SUPFAM" id="SSF51126">
    <property type="entry name" value="Pectin lyase-like"/>
    <property type="match status" value="1"/>
</dbReference>
<dbReference type="PANTHER" id="PTHR11319">
    <property type="entry name" value="G PROTEIN-COUPLED RECEPTOR-RELATED"/>
    <property type="match status" value="1"/>
</dbReference>
<dbReference type="PANTHER" id="PTHR11319:SF35">
    <property type="entry name" value="OUTER MEMBRANE PROTEIN PMPC-RELATED"/>
    <property type="match status" value="1"/>
</dbReference>
<dbReference type="InterPro" id="IPR003368">
    <property type="entry name" value="POMP_repeat"/>
</dbReference>
<feature type="chain" id="PRO_5042204073" description="Right handed beta helix domain-containing protein" evidence="8">
    <location>
        <begin position="17"/>
        <end position="827"/>
    </location>
</feature>
<dbReference type="GO" id="GO:0005576">
    <property type="term" value="C:extracellular region"/>
    <property type="evidence" value="ECO:0007669"/>
    <property type="project" value="UniProtKB-SubCell"/>
</dbReference>
<evidence type="ECO:0000256" key="2">
    <source>
        <dbReference type="ARBA" id="ARBA00004442"/>
    </source>
</evidence>
<evidence type="ECO:0000256" key="1">
    <source>
        <dbReference type="ARBA" id="ARBA00004196"/>
    </source>
</evidence>
<comment type="caution">
    <text evidence="9">The sequence shown here is derived from an EMBL/GenBank/DDBJ whole genome shotgun (WGS) entry which is preliminary data.</text>
</comment>
<evidence type="ECO:0000313" key="9">
    <source>
        <dbReference type="EMBL" id="KAK2554608.1"/>
    </source>
</evidence>
<reference evidence="9" key="2">
    <citation type="journal article" date="2023" name="Science">
        <title>Genomic signatures of disease resistance in endangered staghorn corals.</title>
        <authorList>
            <person name="Vollmer S.V."/>
            <person name="Selwyn J.D."/>
            <person name="Despard B.A."/>
            <person name="Roesel C.L."/>
        </authorList>
    </citation>
    <scope>NUCLEOTIDE SEQUENCE</scope>
    <source>
        <strain evidence="9">K2</strain>
    </source>
</reference>